<dbReference type="GO" id="GO:0016652">
    <property type="term" value="F:oxidoreductase activity, acting on NAD(P)H as acceptor"/>
    <property type="evidence" value="ECO:0007669"/>
    <property type="project" value="UniProtKB-UniRule"/>
</dbReference>
<dbReference type="OrthoDB" id="9787136at2"/>
<keyword evidence="1 6" id="KW-0285">Flavoprotein</keyword>
<dbReference type="PANTHER" id="PTHR43741:SF2">
    <property type="entry name" value="FMN-DEPENDENT NADH:QUINONE OXIDOREDUCTASE"/>
    <property type="match status" value="1"/>
</dbReference>
<name>A0A0K6HMC0_9HYPH</name>
<dbReference type="EC" id="1.7.1.17" evidence="6"/>
<proteinExistence type="inferred from homology"/>
<dbReference type="GO" id="GO:0010181">
    <property type="term" value="F:FMN binding"/>
    <property type="evidence" value="ECO:0007669"/>
    <property type="project" value="UniProtKB-UniRule"/>
</dbReference>
<evidence type="ECO:0000256" key="6">
    <source>
        <dbReference type="HAMAP-Rule" id="MF_01216"/>
    </source>
</evidence>
<dbReference type="EMBL" id="CYHE01000001">
    <property type="protein sequence ID" value="CUA92024.1"/>
    <property type="molecule type" value="Genomic_DNA"/>
</dbReference>
<keyword evidence="2 6" id="KW-0288">FMN</keyword>
<comment type="function">
    <text evidence="6">Also exhibits azoreductase activity. Catalyzes the reductive cleavage of the azo bond in aromatic azo compounds to the corresponding amines.</text>
</comment>
<keyword evidence="9" id="KW-1185">Reference proteome</keyword>
<reference evidence="9" key="1">
    <citation type="submission" date="2015-08" db="EMBL/GenBank/DDBJ databases">
        <authorList>
            <person name="Varghese N."/>
        </authorList>
    </citation>
    <scope>NUCLEOTIDE SEQUENCE [LARGE SCALE GENOMIC DNA]</scope>
    <source>
        <strain evidence="9">DSM 23407</strain>
    </source>
</reference>
<protein>
    <recommendedName>
        <fullName evidence="6">FMN dependent NADH:quinone oxidoreductase</fullName>
        <ecNumber evidence="6">1.6.5.-</ecNumber>
    </recommendedName>
    <alternativeName>
        <fullName evidence="6">Azo-dye reductase</fullName>
    </alternativeName>
    <alternativeName>
        <fullName evidence="6">FMN-dependent NADH-azo compound oxidoreductase</fullName>
    </alternativeName>
    <alternativeName>
        <fullName evidence="6">FMN-dependent NADH-azoreductase</fullName>
        <ecNumber evidence="6">1.7.1.17</ecNumber>
    </alternativeName>
</protein>
<comment type="subunit">
    <text evidence="6">Homodimer.</text>
</comment>
<dbReference type="Gene3D" id="3.40.50.360">
    <property type="match status" value="1"/>
</dbReference>
<dbReference type="HAMAP" id="MF_01216">
    <property type="entry name" value="Azoreductase_type1"/>
    <property type="match status" value="1"/>
</dbReference>
<evidence type="ECO:0000256" key="2">
    <source>
        <dbReference type="ARBA" id="ARBA00022643"/>
    </source>
</evidence>
<dbReference type="RefSeq" id="WP_055453997.1">
    <property type="nucleotide sequence ID" value="NZ_CYHE01000001.1"/>
</dbReference>
<dbReference type="PANTHER" id="PTHR43741">
    <property type="entry name" value="FMN-DEPENDENT NADH-AZOREDUCTASE 1"/>
    <property type="match status" value="1"/>
</dbReference>
<keyword evidence="4 6" id="KW-0520">NAD</keyword>
<evidence type="ECO:0000256" key="5">
    <source>
        <dbReference type="ARBA" id="ARBA00048542"/>
    </source>
</evidence>
<comment type="caution">
    <text evidence="6">Lacks conserved residue(s) required for the propagation of feature annotation.</text>
</comment>
<comment type="catalytic activity">
    <reaction evidence="5">
        <text>N,N-dimethyl-1,4-phenylenediamine + anthranilate + 2 NAD(+) = 2-(4-dimethylaminophenyl)diazenylbenzoate + 2 NADH + 2 H(+)</text>
        <dbReference type="Rhea" id="RHEA:55872"/>
        <dbReference type="ChEBI" id="CHEBI:15378"/>
        <dbReference type="ChEBI" id="CHEBI:15783"/>
        <dbReference type="ChEBI" id="CHEBI:16567"/>
        <dbReference type="ChEBI" id="CHEBI:57540"/>
        <dbReference type="ChEBI" id="CHEBI:57945"/>
        <dbReference type="ChEBI" id="CHEBI:71579"/>
        <dbReference type="EC" id="1.7.1.17"/>
    </reaction>
    <physiologicalReaction direction="right-to-left" evidence="5">
        <dbReference type="Rhea" id="RHEA:55874"/>
    </physiologicalReaction>
</comment>
<dbReference type="SUPFAM" id="SSF52218">
    <property type="entry name" value="Flavoproteins"/>
    <property type="match status" value="1"/>
</dbReference>
<dbReference type="Pfam" id="PF02525">
    <property type="entry name" value="Flavodoxin_2"/>
    <property type="match status" value="1"/>
</dbReference>
<dbReference type="InterPro" id="IPR050104">
    <property type="entry name" value="FMN-dep_NADH:Q_OxRdtase_AzoR1"/>
</dbReference>
<dbReference type="InterPro" id="IPR003680">
    <property type="entry name" value="Flavodoxin_fold"/>
</dbReference>
<dbReference type="AlphaFoldDB" id="A0A0K6HMC0"/>
<feature type="binding site" evidence="6">
    <location>
        <position position="11"/>
    </location>
    <ligand>
        <name>FMN</name>
        <dbReference type="ChEBI" id="CHEBI:58210"/>
    </ligand>
</feature>
<dbReference type="EC" id="1.6.5.-" evidence="6"/>
<gene>
    <name evidence="6" type="primary">azoR</name>
    <name evidence="8" type="ORF">Ga0061067_101235</name>
</gene>
<dbReference type="InterPro" id="IPR023048">
    <property type="entry name" value="NADH:quinone_OxRdtase_FMN_depd"/>
</dbReference>
<dbReference type="Proteomes" id="UP000183900">
    <property type="component" value="Unassembled WGS sequence"/>
</dbReference>
<sequence length="200" mass="20907">MSKTILKIDASARKAGSATRDLTEKLVNGLAAKIAGAKTVTRDVSAGFPLVDEEWIGANFTDPAARTDEQKAKLALSDSLVAELKAADVIVIAAPVYNFGIPASLKSWIDLVARARETFQYTEAGPEGLLKGKKAYIVAASGGTPVGSSYDYATTYLRHVFGFLGITDVEVVAADKLAMDAEGSIKAANEAIDALVAKAA</sequence>
<keyword evidence="3 6" id="KW-0560">Oxidoreductase</keyword>
<evidence type="ECO:0000256" key="3">
    <source>
        <dbReference type="ARBA" id="ARBA00023002"/>
    </source>
</evidence>
<evidence type="ECO:0000256" key="1">
    <source>
        <dbReference type="ARBA" id="ARBA00022630"/>
    </source>
</evidence>
<comment type="similarity">
    <text evidence="6">Belongs to the azoreductase type 1 family.</text>
</comment>
<comment type="cofactor">
    <cofactor evidence="6">
        <name>FMN</name>
        <dbReference type="ChEBI" id="CHEBI:58210"/>
    </cofactor>
    <text evidence="6">Binds 1 FMN per subunit.</text>
</comment>
<comment type="function">
    <text evidence="6">Quinone reductase that provides resistance to thiol-specific stress caused by electrophilic quinones.</text>
</comment>
<accession>A0A0K6HMC0</accession>
<dbReference type="GO" id="GO:0009055">
    <property type="term" value="F:electron transfer activity"/>
    <property type="evidence" value="ECO:0007669"/>
    <property type="project" value="UniProtKB-UniRule"/>
</dbReference>
<dbReference type="InterPro" id="IPR029039">
    <property type="entry name" value="Flavoprotein-like_sf"/>
</dbReference>
<evidence type="ECO:0000256" key="4">
    <source>
        <dbReference type="ARBA" id="ARBA00023027"/>
    </source>
</evidence>
<dbReference type="GO" id="GO:0016655">
    <property type="term" value="F:oxidoreductase activity, acting on NAD(P)H, quinone or similar compound as acceptor"/>
    <property type="evidence" value="ECO:0007669"/>
    <property type="project" value="InterPro"/>
</dbReference>
<feature type="domain" description="Flavodoxin-like fold" evidence="7">
    <location>
        <begin position="3"/>
        <end position="194"/>
    </location>
</feature>
<evidence type="ECO:0000313" key="8">
    <source>
        <dbReference type="EMBL" id="CUA92024.1"/>
    </source>
</evidence>
<comment type="catalytic activity">
    <reaction evidence="6">
        <text>2 a quinone + NADH + H(+) = 2 a 1,4-benzosemiquinone + NAD(+)</text>
        <dbReference type="Rhea" id="RHEA:65952"/>
        <dbReference type="ChEBI" id="CHEBI:15378"/>
        <dbReference type="ChEBI" id="CHEBI:57540"/>
        <dbReference type="ChEBI" id="CHEBI:57945"/>
        <dbReference type="ChEBI" id="CHEBI:132124"/>
        <dbReference type="ChEBI" id="CHEBI:134225"/>
    </reaction>
</comment>
<evidence type="ECO:0000259" key="7">
    <source>
        <dbReference type="Pfam" id="PF02525"/>
    </source>
</evidence>
<organism evidence="8 9">
    <name type="scientific">Pannonibacter indicus</name>
    <dbReference type="NCBI Taxonomy" id="466044"/>
    <lineage>
        <taxon>Bacteria</taxon>
        <taxon>Pseudomonadati</taxon>
        <taxon>Pseudomonadota</taxon>
        <taxon>Alphaproteobacteria</taxon>
        <taxon>Hyphomicrobiales</taxon>
        <taxon>Stappiaceae</taxon>
        <taxon>Pannonibacter</taxon>
    </lineage>
</organism>
<evidence type="ECO:0000313" key="9">
    <source>
        <dbReference type="Proteomes" id="UP000183900"/>
    </source>
</evidence>